<evidence type="ECO:0008006" key="4">
    <source>
        <dbReference type="Google" id="ProtNLM"/>
    </source>
</evidence>
<proteinExistence type="predicted"/>
<organism evidence="2 3">
    <name type="scientific">Ornithinimicrobium cerasi</name>
    <dbReference type="NCBI Taxonomy" id="2248773"/>
    <lineage>
        <taxon>Bacteria</taxon>
        <taxon>Bacillati</taxon>
        <taxon>Actinomycetota</taxon>
        <taxon>Actinomycetes</taxon>
        <taxon>Micrococcales</taxon>
        <taxon>Ornithinimicrobiaceae</taxon>
        <taxon>Ornithinimicrobium</taxon>
    </lineage>
</organism>
<gene>
    <name evidence="2" type="ORF">SAMN05421879_101451</name>
</gene>
<sequence>MFLGKIGDAPRRARGRAPAAAGAVLALVLLAGCETDGAGRSPDGTAASDGVDPDGSAGDGNDEGNGQEEPQGLVATLAVPGETLVVTGEASERSVDVAGALFASAPVVVLASPEEQLRAASAGAALGVPVLVDGVDTAAELERLGTEVVLALGEVADPGLDVVVPQDDAALARLLGTEPETVSAEEALDRLSEVSPGSPALLVPAPTDSTPDGDEDAATVAPPDDASSTSGTPGPTLLAADLDELPPTAAPEPLAGTVVLTAGDDEDLAALGSARAAGAMIVRAEGGDPRATGESVQALAGAAPQALIGLGEDFVDAETLAWRSRVAATGVELPGGGQLVLPDKTYVALYGTPGSGALGVLGEQPEEETVTRAEELAAAYAELTDEPVIPTLEIIATIASSEAGPDGNYSTERSVEELRPLIELAGEHGMYVVLDLQPGRTDFVTQARIYEDLLRLPHVGLALDPEWRLRDGEVHLVQIGQVEVAEVDEVVTYLADLTRENDLPQKVLVLHQFQIRMLPGVNDVDQSRSELAVLIHVDGQGAQPDKQATWRSLLNNAPEVEHWGWKNFYDEDIPGPLSPEETMSLVEPTPDFISYQ</sequence>
<reference evidence="3" key="1">
    <citation type="submission" date="2017-08" db="EMBL/GenBank/DDBJ databases">
        <authorList>
            <person name="Varghese N."/>
            <person name="Submissions S."/>
        </authorList>
    </citation>
    <scope>NUCLEOTIDE SEQUENCE [LARGE SCALE GENOMIC DNA]</scope>
    <source>
        <strain evidence="3">USBA17B2</strain>
    </source>
</reference>
<dbReference type="RefSeq" id="WP_244903644.1">
    <property type="nucleotide sequence ID" value="NZ_OBQK01000001.1"/>
</dbReference>
<dbReference type="EMBL" id="OBQK01000001">
    <property type="protein sequence ID" value="SOC52212.1"/>
    <property type="molecule type" value="Genomic_DNA"/>
</dbReference>
<accession>A0A285VDJ2</accession>
<name>A0A285VDJ2_9MICO</name>
<keyword evidence="3" id="KW-1185">Reference proteome</keyword>
<dbReference type="PROSITE" id="PS51257">
    <property type="entry name" value="PROKAR_LIPOPROTEIN"/>
    <property type="match status" value="1"/>
</dbReference>
<dbReference type="Proteomes" id="UP000219688">
    <property type="component" value="Unassembled WGS sequence"/>
</dbReference>
<evidence type="ECO:0000256" key="1">
    <source>
        <dbReference type="SAM" id="MobiDB-lite"/>
    </source>
</evidence>
<protein>
    <recommendedName>
        <fullName evidence="4">Lipoprotein</fullName>
    </recommendedName>
</protein>
<evidence type="ECO:0000313" key="3">
    <source>
        <dbReference type="Proteomes" id="UP000219688"/>
    </source>
</evidence>
<feature type="region of interest" description="Disordered" evidence="1">
    <location>
        <begin position="38"/>
        <end position="69"/>
    </location>
</feature>
<dbReference type="AlphaFoldDB" id="A0A285VDJ2"/>
<feature type="region of interest" description="Disordered" evidence="1">
    <location>
        <begin position="190"/>
        <end position="241"/>
    </location>
</feature>
<evidence type="ECO:0000313" key="2">
    <source>
        <dbReference type="EMBL" id="SOC52212.1"/>
    </source>
</evidence>